<comment type="catalytic activity">
    <reaction evidence="6">
        <text>Exonucleolytic cleavage in either 5'- to 3'- or 3'- to 5'-direction to yield nucleoside 5'-phosphates.</text>
        <dbReference type="EC" id="3.1.11.6"/>
    </reaction>
</comment>
<dbReference type="Pfam" id="PF02609">
    <property type="entry name" value="Exonuc_VII_S"/>
    <property type="match status" value="1"/>
</dbReference>
<organism evidence="8 9">
    <name type="scientific">Actinotalea ferrariae CF5-4</name>
    <dbReference type="NCBI Taxonomy" id="948458"/>
    <lineage>
        <taxon>Bacteria</taxon>
        <taxon>Bacillati</taxon>
        <taxon>Actinomycetota</taxon>
        <taxon>Actinomycetes</taxon>
        <taxon>Micrococcales</taxon>
        <taxon>Cellulomonadaceae</taxon>
        <taxon>Actinotalea</taxon>
    </lineage>
</organism>
<dbReference type="NCBIfam" id="NF002139">
    <property type="entry name" value="PRK00977.1-3"/>
    <property type="match status" value="1"/>
</dbReference>
<keyword evidence="5 6" id="KW-0269">Exonuclease</keyword>
<dbReference type="GO" id="GO:0006308">
    <property type="term" value="P:DNA catabolic process"/>
    <property type="evidence" value="ECO:0007669"/>
    <property type="project" value="UniProtKB-UniRule"/>
</dbReference>
<dbReference type="InterPro" id="IPR037004">
    <property type="entry name" value="Exonuc_VII_ssu_sf"/>
</dbReference>
<dbReference type="HAMAP" id="MF_00337">
    <property type="entry name" value="Exonuc_7_S"/>
    <property type="match status" value="1"/>
</dbReference>
<evidence type="ECO:0000313" key="8">
    <source>
        <dbReference type="EMBL" id="EYR63673.1"/>
    </source>
</evidence>
<sequence length="107" mass="11300">MPTDSARPTQPTPVADLSYEQAREELASVVSRLETGGETLEGSLALWERGEALAQRCQEWLDGARRRLDAARTAPTGGAGGSDSTDGVAQPTSTDSTDRPTDPEDLA</sequence>
<evidence type="ECO:0000256" key="5">
    <source>
        <dbReference type="ARBA" id="ARBA00022839"/>
    </source>
</evidence>
<dbReference type="GO" id="GO:0005829">
    <property type="term" value="C:cytosol"/>
    <property type="evidence" value="ECO:0007669"/>
    <property type="project" value="TreeGrafter"/>
</dbReference>
<comment type="function">
    <text evidence="6">Bidirectionally degrades single-stranded DNA into large acid-insoluble oligonucleotides, which are then degraded further into small acid-soluble oligonucleotides.</text>
</comment>
<dbReference type="PANTHER" id="PTHR34137">
    <property type="entry name" value="EXODEOXYRIBONUCLEASE 7 SMALL SUBUNIT"/>
    <property type="match status" value="1"/>
</dbReference>
<keyword evidence="3 6" id="KW-0540">Nuclease</keyword>
<feature type="compositionally biased region" description="Low complexity" evidence="7">
    <location>
        <begin position="71"/>
        <end position="95"/>
    </location>
</feature>
<accession>A0A021VRC5</accession>
<comment type="caution">
    <text evidence="8">The sequence shown here is derived from an EMBL/GenBank/DDBJ whole genome shotgun (WGS) entry which is preliminary data.</text>
</comment>
<name>A0A021VRC5_9CELL</name>
<protein>
    <recommendedName>
        <fullName evidence="6">Exodeoxyribonuclease 7 small subunit</fullName>
        <ecNumber evidence="6">3.1.11.6</ecNumber>
    </recommendedName>
    <alternativeName>
        <fullName evidence="6">Exodeoxyribonuclease VII small subunit</fullName>
        <shortName evidence="6">Exonuclease VII small subunit</shortName>
    </alternativeName>
</protein>
<dbReference type="Proteomes" id="UP000019753">
    <property type="component" value="Unassembled WGS sequence"/>
</dbReference>
<dbReference type="InterPro" id="IPR003761">
    <property type="entry name" value="Exonuc_VII_S"/>
</dbReference>
<keyword evidence="2 6" id="KW-0963">Cytoplasm</keyword>
<evidence type="ECO:0000313" key="9">
    <source>
        <dbReference type="Proteomes" id="UP000019753"/>
    </source>
</evidence>
<evidence type="ECO:0000256" key="3">
    <source>
        <dbReference type="ARBA" id="ARBA00022722"/>
    </source>
</evidence>
<gene>
    <name evidence="6" type="primary">xseB</name>
    <name evidence="8" type="ORF">N866_19035</name>
</gene>
<evidence type="ECO:0000256" key="6">
    <source>
        <dbReference type="HAMAP-Rule" id="MF_00337"/>
    </source>
</evidence>
<dbReference type="PANTHER" id="PTHR34137:SF1">
    <property type="entry name" value="EXODEOXYRIBONUCLEASE 7 SMALL SUBUNIT"/>
    <property type="match status" value="1"/>
</dbReference>
<evidence type="ECO:0000256" key="4">
    <source>
        <dbReference type="ARBA" id="ARBA00022801"/>
    </source>
</evidence>
<dbReference type="GO" id="GO:0008855">
    <property type="term" value="F:exodeoxyribonuclease VII activity"/>
    <property type="evidence" value="ECO:0007669"/>
    <property type="project" value="UniProtKB-UniRule"/>
</dbReference>
<evidence type="ECO:0000256" key="1">
    <source>
        <dbReference type="ARBA" id="ARBA00009998"/>
    </source>
</evidence>
<dbReference type="SUPFAM" id="SSF116842">
    <property type="entry name" value="XseB-like"/>
    <property type="match status" value="1"/>
</dbReference>
<dbReference type="Gene3D" id="1.10.287.1040">
    <property type="entry name" value="Exonuclease VII, small subunit"/>
    <property type="match status" value="1"/>
</dbReference>
<feature type="region of interest" description="Disordered" evidence="7">
    <location>
        <begin position="68"/>
        <end position="107"/>
    </location>
</feature>
<keyword evidence="9" id="KW-1185">Reference proteome</keyword>
<evidence type="ECO:0000256" key="2">
    <source>
        <dbReference type="ARBA" id="ARBA00022490"/>
    </source>
</evidence>
<feature type="compositionally biased region" description="Basic and acidic residues" evidence="7">
    <location>
        <begin position="96"/>
        <end position="107"/>
    </location>
</feature>
<dbReference type="EMBL" id="AXCW01000077">
    <property type="protein sequence ID" value="EYR63673.1"/>
    <property type="molecule type" value="Genomic_DNA"/>
</dbReference>
<dbReference type="EC" id="3.1.11.6" evidence="6"/>
<comment type="subcellular location">
    <subcellularLocation>
        <location evidence="6">Cytoplasm</location>
    </subcellularLocation>
</comment>
<dbReference type="AlphaFoldDB" id="A0A021VRC5"/>
<dbReference type="RefSeq" id="WP_081802477.1">
    <property type="nucleotide sequence ID" value="NZ_AXCW01000077.1"/>
</dbReference>
<comment type="similarity">
    <text evidence="1 6">Belongs to the XseB family.</text>
</comment>
<keyword evidence="4 6" id="KW-0378">Hydrolase</keyword>
<evidence type="ECO:0000256" key="7">
    <source>
        <dbReference type="SAM" id="MobiDB-lite"/>
    </source>
</evidence>
<dbReference type="GO" id="GO:0009318">
    <property type="term" value="C:exodeoxyribonuclease VII complex"/>
    <property type="evidence" value="ECO:0007669"/>
    <property type="project" value="UniProtKB-UniRule"/>
</dbReference>
<dbReference type="OrthoDB" id="5244334at2"/>
<comment type="subunit">
    <text evidence="6">Heterooligomer composed of large and small subunits.</text>
</comment>
<dbReference type="NCBIfam" id="TIGR01280">
    <property type="entry name" value="xseB"/>
    <property type="match status" value="1"/>
</dbReference>
<proteinExistence type="inferred from homology"/>
<reference evidence="8 9" key="1">
    <citation type="submission" date="2014-01" db="EMBL/GenBank/DDBJ databases">
        <title>Actinotalea ferrariae CF5-4.</title>
        <authorList>
            <person name="Chen F."/>
            <person name="Li Y."/>
            <person name="Wang G."/>
        </authorList>
    </citation>
    <scope>NUCLEOTIDE SEQUENCE [LARGE SCALE GENOMIC DNA]</scope>
    <source>
        <strain evidence="8 9">CF5-4</strain>
    </source>
</reference>